<dbReference type="AlphaFoldDB" id="A0A2D0N7A3"/>
<evidence type="ECO:0008006" key="3">
    <source>
        <dbReference type="Google" id="ProtNLM"/>
    </source>
</evidence>
<accession>A0A2D0N7A3</accession>
<gene>
    <name evidence="1" type="ORF">CRP01_25635</name>
</gene>
<comment type="caution">
    <text evidence="1">The sequence shown here is derived from an EMBL/GenBank/DDBJ whole genome shotgun (WGS) entry which is preliminary data.</text>
</comment>
<protein>
    <recommendedName>
        <fullName evidence="3">Zinc-finger domain-containing protein</fullName>
    </recommendedName>
</protein>
<organism evidence="1 2">
    <name type="scientific">Flavilitoribacter nigricans (strain ATCC 23147 / DSM 23189 / NBRC 102662 / NCIMB 1420 / SS-2)</name>
    <name type="common">Lewinella nigricans</name>
    <dbReference type="NCBI Taxonomy" id="1122177"/>
    <lineage>
        <taxon>Bacteria</taxon>
        <taxon>Pseudomonadati</taxon>
        <taxon>Bacteroidota</taxon>
        <taxon>Saprospiria</taxon>
        <taxon>Saprospirales</taxon>
        <taxon>Lewinellaceae</taxon>
        <taxon>Flavilitoribacter</taxon>
    </lineage>
</organism>
<proteinExistence type="predicted"/>
<dbReference type="Proteomes" id="UP000223913">
    <property type="component" value="Unassembled WGS sequence"/>
</dbReference>
<reference evidence="1 2" key="1">
    <citation type="submission" date="2017-10" db="EMBL/GenBank/DDBJ databases">
        <title>The draft genome sequence of Lewinella nigricans NBRC 102662.</title>
        <authorList>
            <person name="Wang K."/>
        </authorList>
    </citation>
    <scope>NUCLEOTIDE SEQUENCE [LARGE SCALE GENOMIC DNA]</scope>
    <source>
        <strain evidence="1 2">NBRC 102662</strain>
    </source>
</reference>
<sequence>MEKRYREEISFAERIQLAVHVTLCAACRRYQKQSAWLEGIFRSRDQQIMEEEVDQQAGELEEKILRQLEENE</sequence>
<name>A0A2D0N7A3_FLAN2</name>
<dbReference type="EMBL" id="PDUD01000030">
    <property type="protein sequence ID" value="PHN03643.1"/>
    <property type="molecule type" value="Genomic_DNA"/>
</dbReference>
<evidence type="ECO:0000313" key="2">
    <source>
        <dbReference type="Proteomes" id="UP000223913"/>
    </source>
</evidence>
<keyword evidence="2" id="KW-1185">Reference proteome</keyword>
<evidence type="ECO:0000313" key="1">
    <source>
        <dbReference type="EMBL" id="PHN03643.1"/>
    </source>
</evidence>